<comment type="caution">
    <text evidence="1">The sequence shown here is derived from an EMBL/GenBank/DDBJ whole genome shotgun (WGS) entry which is preliminary data.</text>
</comment>
<organism evidence="1 2">
    <name type="scientific">Roseburia intestinalis L1-82</name>
    <dbReference type="NCBI Taxonomy" id="536231"/>
    <lineage>
        <taxon>Bacteria</taxon>
        <taxon>Bacillati</taxon>
        <taxon>Bacillota</taxon>
        <taxon>Clostridia</taxon>
        <taxon>Lachnospirales</taxon>
        <taxon>Lachnospiraceae</taxon>
        <taxon>Roseburia</taxon>
    </lineage>
</organism>
<dbReference type="Proteomes" id="UP000004828">
    <property type="component" value="Unassembled WGS sequence"/>
</dbReference>
<evidence type="ECO:0000313" key="1">
    <source>
        <dbReference type="EMBL" id="EEU98780.1"/>
    </source>
</evidence>
<accession>C7GHD1</accession>
<dbReference type="AlphaFoldDB" id="C7GHD1"/>
<gene>
    <name evidence="1" type="ORF">ROSINTL182_09352</name>
</gene>
<evidence type="ECO:0000313" key="2">
    <source>
        <dbReference type="Proteomes" id="UP000004828"/>
    </source>
</evidence>
<dbReference type="HOGENOM" id="CLU_3295884_0_0_9"/>
<name>C7GHD1_9FIRM</name>
<reference evidence="1 2" key="1">
    <citation type="submission" date="2009-08" db="EMBL/GenBank/DDBJ databases">
        <authorList>
            <person name="Weinstock G."/>
            <person name="Sodergren E."/>
            <person name="Clifton S."/>
            <person name="Fulton L."/>
            <person name="Fulton B."/>
            <person name="Courtney L."/>
            <person name="Fronick C."/>
            <person name="Harrison M."/>
            <person name="Strong C."/>
            <person name="Farmer C."/>
            <person name="Delahaunty K."/>
            <person name="Markovic C."/>
            <person name="Hall O."/>
            <person name="Minx P."/>
            <person name="Tomlinson C."/>
            <person name="Mitreva M."/>
            <person name="Nelson J."/>
            <person name="Hou S."/>
            <person name="Wollam A."/>
            <person name="Pepin K.H."/>
            <person name="Johnson M."/>
            <person name="Bhonagiri V."/>
            <person name="Nash W.E."/>
            <person name="Warren W."/>
            <person name="Chinwalla A."/>
            <person name="Mardis E.R."/>
            <person name="Wilson R.K."/>
        </authorList>
    </citation>
    <scope>NUCLEOTIDE SEQUENCE [LARGE SCALE GENOMIC DNA]</scope>
    <source>
        <strain evidence="1 2">L1-82</strain>
    </source>
</reference>
<dbReference type="EMBL" id="ABYJ02000286">
    <property type="protein sequence ID" value="EEU98780.1"/>
    <property type="molecule type" value="Genomic_DNA"/>
</dbReference>
<proteinExistence type="predicted"/>
<protein>
    <submittedName>
        <fullName evidence="1">Uncharacterized protein</fullName>
    </submittedName>
</protein>
<sequence length="40" mass="4888">MRSIGKIRYWNEVRVNSNDFTTEDLNMIRILIESEKRFVL</sequence>